<feature type="compositionally biased region" description="Acidic residues" evidence="1">
    <location>
        <begin position="198"/>
        <end position="213"/>
    </location>
</feature>
<name>A0A832ULW7_9ARCH</name>
<dbReference type="InterPro" id="IPR007003">
    <property type="entry name" value="DUF655"/>
</dbReference>
<dbReference type="EMBL" id="DVAD01000013">
    <property type="protein sequence ID" value="HIJ99608.1"/>
    <property type="molecule type" value="Genomic_DNA"/>
</dbReference>
<dbReference type="SUPFAM" id="SSF160975">
    <property type="entry name" value="AF1531-like"/>
    <property type="match status" value="1"/>
</dbReference>
<organism evidence="2 3">
    <name type="scientific">Candidatus Undinarchaeum marinum</name>
    <dbReference type="NCBI Taxonomy" id="2756141"/>
    <lineage>
        <taxon>Archaea</taxon>
        <taxon>Candidatus Undinarchaeota</taxon>
        <taxon>Candidatus Undinarchaeia</taxon>
        <taxon>Candidatus Undinarchaeales</taxon>
        <taxon>Candidatus Undinarchaeaceae</taxon>
        <taxon>Candidatus Undinarchaeum</taxon>
    </lineage>
</organism>
<keyword evidence="3" id="KW-1185">Reference proteome</keyword>
<accession>A0A832ULW7</accession>
<gene>
    <name evidence="2" type="ORF">H1011_02175</name>
</gene>
<feature type="region of interest" description="Disordered" evidence="1">
    <location>
        <begin position="198"/>
        <end position="225"/>
    </location>
</feature>
<dbReference type="Gene3D" id="1.10.150.280">
    <property type="entry name" value="AF1531-like domain"/>
    <property type="match status" value="1"/>
</dbReference>
<reference evidence="2 3" key="1">
    <citation type="journal article" name="Nat. Commun.">
        <title>Undinarchaeota illuminate DPANN phylogeny and the impact of gene transfer on archaeal evolution.</title>
        <authorList>
            <person name="Dombrowski N."/>
            <person name="Williams T.A."/>
            <person name="Sun J."/>
            <person name="Woodcroft B.J."/>
            <person name="Lee J.H."/>
            <person name="Minh B.Q."/>
            <person name="Rinke C."/>
            <person name="Spang A."/>
        </authorList>
    </citation>
    <scope>NUCLEOTIDE SEQUENCE [LARGE SCALE GENOMIC DNA]</scope>
    <source>
        <strain evidence="2">MAG_bin17</strain>
    </source>
</reference>
<dbReference type="Proteomes" id="UP000604391">
    <property type="component" value="Unassembled WGS sequence"/>
</dbReference>
<feature type="compositionally biased region" description="Basic and acidic residues" evidence="1">
    <location>
        <begin position="214"/>
        <end position="225"/>
    </location>
</feature>
<evidence type="ECO:0000313" key="3">
    <source>
        <dbReference type="Proteomes" id="UP000604391"/>
    </source>
</evidence>
<dbReference type="Gene3D" id="2.40.50.140">
    <property type="entry name" value="Nucleic acid-binding proteins"/>
    <property type="match status" value="1"/>
</dbReference>
<protein>
    <submittedName>
        <fullName evidence="2">DUF655 domain-containing protein</fullName>
    </submittedName>
</protein>
<dbReference type="AlphaFoldDB" id="A0A832ULW7"/>
<dbReference type="PANTHER" id="PTHR40734:SF1">
    <property type="entry name" value="DNA-BINDING PROTEIN"/>
    <property type="match status" value="1"/>
</dbReference>
<dbReference type="InterPro" id="IPR012340">
    <property type="entry name" value="NA-bd_OB-fold"/>
</dbReference>
<dbReference type="Pfam" id="PF04919">
    <property type="entry name" value="DUF655"/>
    <property type="match status" value="1"/>
</dbReference>
<proteinExistence type="predicted"/>
<comment type="caution">
    <text evidence="2">The sequence shown here is derived from an EMBL/GenBank/DDBJ whole genome shotgun (WGS) entry which is preliminary data.</text>
</comment>
<dbReference type="PANTHER" id="PTHR40734">
    <property type="entry name" value="TRNA-SPECIFIC ADENOSINE DEAMINASE-RELATED"/>
    <property type="match status" value="1"/>
</dbReference>
<evidence type="ECO:0000313" key="2">
    <source>
        <dbReference type="EMBL" id="HIJ99608.1"/>
    </source>
</evidence>
<evidence type="ECO:0000256" key="1">
    <source>
        <dbReference type="SAM" id="MobiDB-lite"/>
    </source>
</evidence>
<sequence>MPSDETAIVLDYLPEGRMESNIPGYRREKNVSQIIGNRFFSLLEVVLREGRSTSASKVLYIGKGVREDVHHIVKRLNYDELTSTGKVELEFTLDKLISEQEERFIKFFNECGPLTTRLHRLELLPGVGKKHMMEIVRIRNMKLFESFEDLTKRVKLLPDPKKLLIKRIIWELRGEDDRGKQIKYKLLVGIPLFADDVPAPEELPEETPAEEAAQESKPEPEASKE</sequence>